<evidence type="ECO:0000256" key="1">
    <source>
        <dbReference type="SAM" id="MobiDB-lite"/>
    </source>
</evidence>
<dbReference type="AlphaFoldDB" id="A0A5B7ILR5"/>
<organism evidence="2 3">
    <name type="scientific">Portunus trituberculatus</name>
    <name type="common">Swimming crab</name>
    <name type="synonym">Neptunus trituberculatus</name>
    <dbReference type="NCBI Taxonomy" id="210409"/>
    <lineage>
        <taxon>Eukaryota</taxon>
        <taxon>Metazoa</taxon>
        <taxon>Ecdysozoa</taxon>
        <taxon>Arthropoda</taxon>
        <taxon>Crustacea</taxon>
        <taxon>Multicrustacea</taxon>
        <taxon>Malacostraca</taxon>
        <taxon>Eumalacostraca</taxon>
        <taxon>Eucarida</taxon>
        <taxon>Decapoda</taxon>
        <taxon>Pleocyemata</taxon>
        <taxon>Brachyura</taxon>
        <taxon>Eubrachyura</taxon>
        <taxon>Portunoidea</taxon>
        <taxon>Portunidae</taxon>
        <taxon>Portuninae</taxon>
        <taxon>Portunus</taxon>
    </lineage>
</organism>
<sequence length="107" mass="11354">MAVEALMEADKGKNTRITNITILSTTSSTTTTSPSPQPLPSLPPPWNKNAARQRVDSHASTTVHCNHDVSWSPCASRGLSVSGSVECAQKDSGANTQSRTVIRAVCF</sequence>
<proteinExistence type="predicted"/>
<dbReference type="EMBL" id="VSRR010066420">
    <property type="protein sequence ID" value="MPC84782.1"/>
    <property type="molecule type" value="Genomic_DNA"/>
</dbReference>
<protein>
    <submittedName>
        <fullName evidence="2">Uncharacterized protein</fullName>
    </submittedName>
</protein>
<feature type="compositionally biased region" description="Low complexity" evidence="1">
    <location>
        <begin position="23"/>
        <end position="34"/>
    </location>
</feature>
<evidence type="ECO:0000313" key="2">
    <source>
        <dbReference type="EMBL" id="MPC84782.1"/>
    </source>
</evidence>
<feature type="compositionally biased region" description="Pro residues" evidence="1">
    <location>
        <begin position="35"/>
        <end position="46"/>
    </location>
</feature>
<comment type="caution">
    <text evidence="2">The sequence shown here is derived from an EMBL/GenBank/DDBJ whole genome shotgun (WGS) entry which is preliminary data.</text>
</comment>
<evidence type="ECO:0000313" key="3">
    <source>
        <dbReference type="Proteomes" id="UP000324222"/>
    </source>
</evidence>
<dbReference type="Proteomes" id="UP000324222">
    <property type="component" value="Unassembled WGS sequence"/>
</dbReference>
<keyword evidence="3" id="KW-1185">Reference proteome</keyword>
<feature type="region of interest" description="Disordered" evidence="1">
    <location>
        <begin position="23"/>
        <end position="59"/>
    </location>
</feature>
<accession>A0A5B7ILR5</accession>
<gene>
    <name evidence="2" type="ORF">E2C01_079531</name>
</gene>
<reference evidence="2 3" key="1">
    <citation type="submission" date="2019-05" db="EMBL/GenBank/DDBJ databases">
        <title>Another draft genome of Portunus trituberculatus and its Hox gene families provides insights of decapod evolution.</title>
        <authorList>
            <person name="Jeong J.-H."/>
            <person name="Song I."/>
            <person name="Kim S."/>
            <person name="Choi T."/>
            <person name="Kim D."/>
            <person name="Ryu S."/>
            <person name="Kim W."/>
        </authorList>
    </citation>
    <scope>NUCLEOTIDE SEQUENCE [LARGE SCALE GENOMIC DNA]</scope>
    <source>
        <tissue evidence="2">Muscle</tissue>
    </source>
</reference>
<name>A0A5B7ILR5_PORTR</name>